<feature type="signal peptide" evidence="1">
    <location>
        <begin position="1"/>
        <end position="21"/>
    </location>
</feature>
<dbReference type="Pfam" id="PF14273">
    <property type="entry name" value="DUF4360"/>
    <property type="match status" value="1"/>
</dbReference>
<organism evidence="2 3">
    <name type="scientific">Chara braunii</name>
    <name type="common">Braun's stonewort</name>
    <dbReference type="NCBI Taxonomy" id="69332"/>
    <lineage>
        <taxon>Eukaryota</taxon>
        <taxon>Viridiplantae</taxon>
        <taxon>Streptophyta</taxon>
        <taxon>Charophyceae</taxon>
        <taxon>Charales</taxon>
        <taxon>Characeae</taxon>
        <taxon>Chara</taxon>
    </lineage>
</organism>
<proteinExistence type="predicted"/>
<dbReference type="OrthoDB" id="152248at2759"/>
<accession>A0A388LSA3</accession>
<dbReference type="AlphaFoldDB" id="A0A388LSA3"/>
<keyword evidence="3" id="KW-1185">Reference proteome</keyword>
<evidence type="ECO:0008006" key="4">
    <source>
        <dbReference type="Google" id="ProtNLM"/>
    </source>
</evidence>
<evidence type="ECO:0000313" key="2">
    <source>
        <dbReference type="EMBL" id="GBG85141.1"/>
    </source>
</evidence>
<gene>
    <name evidence="2" type="ORF">CBR_g39707</name>
</gene>
<reference evidence="2 3" key="1">
    <citation type="journal article" date="2018" name="Cell">
        <title>The Chara Genome: Secondary Complexity and Implications for Plant Terrestrialization.</title>
        <authorList>
            <person name="Nishiyama T."/>
            <person name="Sakayama H."/>
            <person name="Vries J.D."/>
            <person name="Buschmann H."/>
            <person name="Saint-Marcoux D."/>
            <person name="Ullrich K.K."/>
            <person name="Haas F.B."/>
            <person name="Vanderstraeten L."/>
            <person name="Becker D."/>
            <person name="Lang D."/>
            <person name="Vosolsobe S."/>
            <person name="Rombauts S."/>
            <person name="Wilhelmsson P.K.I."/>
            <person name="Janitza P."/>
            <person name="Kern R."/>
            <person name="Heyl A."/>
            <person name="Rumpler F."/>
            <person name="Villalobos L.I.A.C."/>
            <person name="Clay J.M."/>
            <person name="Skokan R."/>
            <person name="Toyoda A."/>
            <person name="Suzuki Y."/>
            <person name="Kagoshima H."/>
            <person name="Schijlen E."/>
            <person name="Tajeshwar N."/>
            <person name="Catarino B."/>
            <person name="Hetherington A.J."/>
            <person name="Saltykova A."/>
            <person name="Bonnot C."/>
            <person name="Breuninger H."/>
            <person name="Symeonidi A."/>
            <person name="Radhakrishnan G.V."/>
            <person name="Van Nieuwerburgh F."/>
            <person name="Deforce D."/>
            <person name="Chang C."/>
            <person name="Karol K.G."/>
            <person name="Hedrich R."/>
            <person name="Ulvskov P."/>
            <person name="Glockner G."/>
            <person name="Delwiche C.F."/>
            <person name="Petrasek J."/>
            <person name="Van de Peer Y."/>
            <person name="Friml J."/>
            <person name="Beilby M."/>
            <person name="Dolan L."/>
            <person name="Kohara Y."/>
            <person name="Sugano S."/>
            <person name="Fujiyama A."/>
            <person name="Delaux P.-M."/>
            <person name="Quint M."/>
            <person name="TheiBen G."/>
            <person name="Hagemann M."/>
            <person name="Harholt J."/>
            <person name="Dunand C."/>
            <person name="Zachgo S."/>
            <person name="Langdale J."/>
            <person name="Maumus F."/>
            <person name="Straeten D.V.D."/>
            <person name="Gould S.B."/>
            <person name="Rensing S.A."/>
        </authorList>
    </citation>
    <scope>NUCLEOTIDE SEQUENCE [LARGE SCALE GENOMIC DNA]</scope>
    <source>
        <strain evidence="2 3">S276</strain>
    </source>
</reference>
<keyword evidence="1" id="KW-0732">Signal</keyword>
<name>A0A388LSA3_CHABU</name>
<dbReference type="EMBL" id="BFEA01000506">
    <property type="protein sequence ID" value="GBG85141.1"/>
    <property type="molecule type" value="Genomic_DNA"/>
</dbReference>
<dbReference type="PANTHER" id="PTHR38847">
    <property type="match status" value="1"/>
</dbReference>
<dbReference type="InterPro" id="IPR025649">
    <property type="entry name" value="DUF4360"/>
</dbReference>
<protein>
    <recommendedName>
        <fullName evidence="4">DUF4360 domain-containing protein</fullName>
    </recommendedName>
</protein>
<sequence length="197" mass="20639">MAAMVVLLLLGILQLAVPGLAQSPPSGTVRVESLTYSGSGCPPGSAEGALSPDGIGLTVLFAQFKALTPGSPDDPVKKCQLAVKLIYPTGFTFTVESVASVGGVVFEDAVKGSLEVGYFFPESGTVRTLRELPPPPEGDFHFDDGFSTLIYAPCGSESTSLNVYSEVKVVPPRPPSDNNGGSIDIDNQSFTLRWKPC</sequence>
<evidence type="ECO:0000313" key="3">
    <source>
        <dbReference type="Proteomes" id="UP000265515"/>
    </source>
</evidence>
<comment type="caution">
    <text evidence="2">The sequence shown here is derived from an EMBL/GenBank/DDBJ whole genome shotgun (WGS) entry which is preliminary data.</text>
</comment>
<dbReference type="Proteomes" id="UP000265515">
    <property type="component" value="Unassembled WGS sequence"/>
</dbReference>
<evidence type="ECO:0000256" key="1">
    <source>
        <dbReference type="SAM" id="SignalP"/>
    </source>
</evidence>
<dbReference type="Gramene" id="GBG85141">
    <property type="protein sequence ID" value="GBG85141"/>
    <property type="gene ID" value="CBR_g39707"/>
</dbReference>
<dbReference type="STRING" id="69332.A0A388LSA3"/>
<dbReference type="PANTHER" id="PTHR38847:SF1">
    <property type="entry name" value="PSEUDOURIDINE SYNTHASE RSUA_RLUA-LIKE DOMAIN-CONTAINING PROTEIN"/>
    <property type="match status" value="1"/>
</dbReference>
<feature type="chain" id="PRO_5017403765" description="DUF4360 domain-containing protein" evidence="1">
    <location>
        <begin position="22"/>
        <end position="197"/>
    </location>
</feature>